<organism evidence="1">
    <name type="scientific">marine sediment metagenome</name>
    <dbReference type="NCBI Taxonomy" id="412755"/>
    <lineage>
        <taxon>unclassified sequences</taxon>
        <taxon>metagenomes</taxon>
        <taxon>ecological metagenomes</taxon>
    </lineage>
</organism>
<name>X0S2K8_9ZZZZ</name>
<dbReference type="SUPFAM" id="SSF53448">
    <property type="entry name" value="Nucleotide-diphospho-sugar transferases"/>
    <property type="match status" value="1"/>
</dbReference>
<protein>
    <submittedName>
        <fullName evidence="1">Uncharacterized protein</fullName>
    </submittedName>
</protein>
<gene>
    <name evidence="1" type="ORF">S01H1_05016</name>
</gene>
<dbReference type="AlphaFoldDB" id="X0S2K8"/>
<evidence type="ECO:0000313" key="1">
    <source>
        <dbReference type="EMBL" id="GAF70182.1"/>
    </source>
</evidence>
<dbReference type="EMBL" id="BARS01002618">
    <property type="protein sequence ID" value="GAF70182.1"/>
    <property type="molecule type" value="Genomic_DNA"/>
</dbReference>
<accession>X0S2K8</accession>
<reference evidence="1" key="1">
    <citation type="journal article" date="2014" name="Front. Microbiol.">
        <title>High frequency of phylogenetically diverse reductive dehalogenase-homologous genes in deep subseafloor sedimentary metagenomes.</title>
        <authorList>
            <person name="Kawai M."/>
            <person name="Futagami T."/>
            <person name="Toyoda A."/>
            <person name="Takaki Y."/>
            <person name="Nishi S."/>
            <person name="Hori S."/>
            <person name="Arai W."/>
            <person name="Tsubouchi T."/>
            <person name="Morono Y."/>
            <person name="Uchiyama I."/>
            <person name="Ito T."/>
            <person name="Fujiyama A."/>
            <person name="Inagaki F."/>
            <person name="Takami H."/>
        </authorList>
    </citation>
    <scope>NUCLEOTIDE SEQUENCE</scope>
    <source>
        <strain evidence="1">Expedition CK06-06</strain>
    </source>
</reference>
<comment type="caution">
    <text evidence="1">The sequence shown here is derived from an EMBL/GenBank/DDBJ whole genome shotgun (WGS) entry which is preliminary data.</text>
</comment>
<proteinExistence type="predicted"/>
<dbReference type="InterPro" id="IPR029044">
    <property type="entry name" value="Nucleotide-diphossugar_trans"/>
</dbReference>
<sequence>MIDIVLTINDISVEKFLHNGWIPKTYRGKPLSVVDQAVFFIRSIQKNWTMPRDIYVMHSLPMPRESWDRLNEAGATVLPRQHGLEGFAAVENRFTAYQDSYRTDATHRLILDADMIALKDPGLSLDYDIQAGLAGYCVLDREDWQYICGVCGVEMPSGKIMKPPSSPWREYARGGTGFFPCYNAGAVLVETNLAHSIIQDIADYMREIRASKLSPNMRGPFAYTIALSLAMAASGASKAIFPAGFNFIGTMLSPANYAGDVSLYHYLGSERPELSELYGDYFG</sequence>